<gene>
    <name evidence="2" type="ORF">B0T24DRAFT_18452</name>
</gene>
<name>A0AAE0TX21_9PEZI</name>
<comment type="caution">
    <text evidence="2">The sequence shown here is derived from an EMBL/GenBank/DDBJ whole genome shotgun (WGS) entry which is preliminary data.</text>
</comment>
<accession>A0AAE0TX21</accession>
<keyword evidence="1" id="KW-0539">Nucleus</keyword>
<dbReference type="Proteomes" id="UP001287356">
    <property type="component" value="Unassembled WGS sequence"/>
</dbReference>
<dbReference type="PANTHER" id="PTHR37540:SF9">
    <property type="entry name" value="ZN(2)-C6 FUNGAL-TYPE DOMAIN-CONTAINING PROTEIN"/>
    <property type="match status" value="1"/>
</dbReference>
<proteinExistence type="predicted"/>
<protein>
    <submittedName>
        <fullName evidence="2">Uncharacterized protein</fullName>
    </submittedName>
</protein>
<dbReference type="Pfam" id="PF11951">
    <property type="entry name" value="Fungal_trans_2"/>
    <property type="match status" value="1"/>
</dbReference>
<evidence type="ECO:0000256" key="1">
    <source>
        <dbReference type="ARBA" id="ARBA00023242"/>
    </source>
</evidence>
<evidence type="ECO:0000313" key="3">
    <source>
        <dbReference type="Proteomes" id="UP001287356"/>
    </source>
</evidence>
<dbReference type="EMBL" id="JAULSN010000001">
    <property type="protein sequence ID" value="KAK3382585.1"/>
    <property type="molecule type" value="Genomic_DNA"/>
</dbReference>
<dbReference type="InterPro" id="IPR021858">
    <property type="entry name" value="Fun_TF"/>
</dbReference>
<sequence length="499" mass="55552">MVLQFIDQGAAGIGLSERRLIRSHVMKGRNAGRPRQSTKKQTGVVHIRRILPMNPPPGVLIPPCTRPLSWNDLTFATFPGELDDESRRLMHIWFYDISDSLFPSQFCDKFDIVQSVWVNCMVDEAYFHSTLAISASYLDFVQRRTKTSSKDLQHVSKAYALVNRKLSGPDSLSDGAIAAVASLAIYQQIHHQFSIGRVHLDGLWRMVELRGGIARLMGESRPLAIKPLRLDVELALQTGAATLFRGDELPLSPVLCCDPRVTIAEPQYAADDATPAPRPLMQDVTSFARLLGYCSNSSSKRVEDRVRVKPLDFAETLIWLLYRLVAAAPPLTPTTGGVETCSQDDLVHLAMLAFMTSLLPGYGAPFDSHDAASAAGYYPLLTDRLESAIQGQALHSYVASATSDWDSYDSSDDYNGTTAHFLRPFLWALFMGGITVLKRHDCRQWLSTLIVRTCARLGLHEWPAIYSQLSEFPWIDTLHSARGRRLWEDAKHGHGGVSE</sequence>
<evidence type="ECO:0000313" key="2">
    <source>
        <dbReference type="EMBL" id="KAK3382585.1"/>
    </source>
</evidence>
<keyword evidence="3" id="KW-1185">Reference proteome</keyword>
<reference evidence="2" key="1">
    <citation type="journal article" date="2023" name="Mol. Phylogenet. Evol.">
        <title>Genome-scale phylogeny and comparative genomics of the fungal order Sordariales.</title>
        <authorList>
            <person name="Hensen N."/>
            <person name="Bonometti L."/>
            <person name="Westerberg I."/>
            <person name="Brannstrom I.O."/>
            <person name="Guillou S."/>
            <person name="Cros-Aarteil S."/>
            <person name="Calhoun S."/>
            <person name="Haridas S."/>
            <person name="Kuo A."/>
            <person name="Mondo S."/>
            <person name="Pangilinan J."/>
            <person name="Riley R."/>
            <person name="LaButti K."/>
            <person name="Andreopoulos B."/>
            <person name="Lipzen A."/>
            <person name="Chen C."/>
            <person name="Yan M."/>
            <person name="Daum C."/>
            <person name="Ng V."/>
            <person name="Clum A."/>
            <person name="Steindorff A."/>
            <person name="Ohm R.A."/>
            <person name="Martin F."/>
            <person name="Silar P."/>
            <person name="Natvig D.O."/>
            <person name="Lalanne C."/>
            <person name="Gautier V."/>
            <person name="Ament-Velasquez S.L."/>
            <person name="Kruys A."/>
            <person name="Hutchinson M.I."/>
            <person name="Powell A.J."/>
            <person name="Barry K."/>
            <person name="Miller A.N."/>
            <person name="Grigoriev I.V."/>
            <person name="Debuchy R."/>
            <person name="Gladieux P."/>
            <person name="Hiltunen Thoren M."/>
            <person name="Johannesson H."/>
        </authorList>
    </citation>
    <scope>NUCLEOTIDE SEQUENCE</scope>
    <source>
        <strain evidence="2">CBS 958.72</strain>
    </source>
</reference>
<dbReference type="PANTHER" id="PTHR37540">
    <property type="entry name" value="TRANSCRIPTION FACTOR (ACR-2), PUTATIVE-RELATED-RELATED"/>
    <property type="match status" value="1"/>
</dbReference>
<dbReference type="AlphaFoldDB" id="A0AAE0TX21"/>
<reference evidence="2" key="2">
    <citation type="submission" date="2023-06" db="EMBL/GenBank/DDBJ databases">
        <authorList>
            <consortium name="Lawrence Berkeley National Laboratory"/>
            <person name="Haridas S."/>
            <person name="Hensen N."/>
            <person name="Bonometti L."/>
            <person name="Westerberg I."/>
            <person name="Brannstrom I.O."/>
            <person name="Guillou S."/>
            <person name="Cros-Aarteil S."/>
            <person name="Calhoun S."/>
            <person name="Kuo A."/>
            <person name="Mondo S."/>
            <person name="Pangilinan J."/>
            <person name="Riley R."/>
            <person name="Labutti K."/>
            <person name="Andreopoulos B."/>
            <person name="Lipzen A."/>
            <person name="Chen C."/>
            <person name="Yanf M."/>
            <person name="Daum C."/>
            <person name="Ng V."/>
            <person name="Clum A."/>
            <person name="Steindorff A."/>
            <person name="Ohm R."/>
            <person name="Martin F."/>
            <person name="Silar P."/>
            <person name="Natvig D."/>
            <person name="Lalanne C."/>
            <person name="Gautier V."/>
            <person name="Ament-Velasquez S.L."/>
            <person name="Kruys A."/>
            <person name="Hutchinson M.I."/>
            <person name="Powell A.J."/>
            <person name="Barry K."/>
            <person name="Miller A.N."/>
            <person name="Grigoriev I.V."/>
            <person name="Debuchy R."/>
            <person name="Gladieux P."/>
            <person name="Thoren M.H."/>
            <person name="Johannesson H."/>
        </authorList>
    </citation>
    <scope>NUCLEOTIDE SEQUENCE</scope>
    <source>
        <strain evidence="2">CBS 958.72</strain>
    </source>
</reference>
<organism evidence="2 3">
    <name type="scientific">Lasiosphaeria ovina</name>
    <dbReference type="NCBI Taxonomy" id="92902"/>
    <lineage>
        <taxon>Eukaryota</taxon>
        <taxon>Fungi</taxon>
        <taxon>Dikarya</taxon>
        <taxon>Ascomycota</taxon>
        <taxon>Pezizomycotina</taxon>
        <taxon>Sordariomycetes</taxon>
        <taxon>Sordariomycetidae</taxon>
        <taxon>Sordariales</taxon>
        <taxon>Lasiosphaeriaceae</taxon>
        <taxon>Lasiosphaeria</taxon>
    </lineage>
</organism>